<dbReference type="GeneID" id="18880291"/>
<dbReference type="EMBL" id="JH687560">
    <property type="protein sequence ID" value="EIN03648.1"/>
    <property type="molecule type" value="Genomic_DNA"/>
</dbReference>
<gene>
    <name evidence="2" type="ORF">PUNSTDRAFT_139364</name>
</gene>
<evidence type="ECO:0000313" key="3">
    <source>
        <dbReference type="Proteomes" id="UP000054196"/>
    </source>
</evidence>
<protein>
    <submittedName>
        <fullName evidence="2">Uncharacterized protein</fullName>
    </submittedName>
</protein>
<dbReference type="Proteomes" id="UP000054196">
    <property type="component" value="Unassembled WGS sequence"/>
</dbReference>
<keyword evidence="3" id="KW-1185">Reference proteome</keyword>
<evidence type="ECO:0000256" key="1">
    <source>
        <dbReference type="SAM" id="Coils"/>
    </source>
</evidence>
<dbReference type="KEGG" id="psq:PUNSTDRAFT_139364"/>
<dbReference type="AlphaFoldDB" id="R7S080"/>
<organism evidence="2 3">
    <name type="scientific">Punctularia strigosozonata (strain HHB-11173)</name>
    <name type="common">White-rot fungus</name>
    <dbReference type="NCBI Taxonomy" id="741275"/>
    <lineage>
        <taxon>Eukaryota</taxon>
        <taxon>Fungi</taxon>
        <taxon>Dikarya</taxon>
        <taxon>Basidiomycota</taxon>
        <taxon>Agaricomycotina</taxon>
        <taxon>Agaricomycetes</taxon>
        <taxon>Corticiales</taxon>
        <taxon>Punctulariaceae</taxon>
        <taxon>Punctularia</taxon>
    </lineage>
</organism>
<feature type="coiled-coil region" evidence="1">
    <location>
        <begin position="84"/>
        <end position="114"/>
    </location>
</feature>
<proteinExistence type="predicted"/>
<name>R7S080_PUNST</name>
<evidence type="ECO:0000313" key="2">
    <source>
        <dbReference type="EMBL" id="EIN03648.1"/>
    </source>
</evidence>
<dbReference type="HOGENOM" id="CLU_1705149_0_0_1"/>
<dbReference type="RefSeq" id="XP_007389135.1">
    <property type="nucleotide sequence ID" value="XM_007389073.1"/>
</dbReference>
<sequence length="154" mass="17286">MATQLSQAQAAVRQTGHVYAMTNPRPTPHSVRPRQRCDRCDVVDAQNVQLLGVLDELSVFSPLCAYTTAGADPASSNSTRCTRCEMLDAQNGQLKEALNELNTLRAEIELLRHCNRTMKQQLERRQLLFMHEQVKELSELSVLVTSINQFAADM</sequence>
<accession>R7S080</accession>
<reference evidence="3" key="1">
    <citation type="journal article" date="2012" name="Science">
        <title>The Paleozoic origin of enzymatic lignin decomposition reconstructed from 31 fungal genomes.</title>
        <authorList>
            <person name="Floudas D."/>
            <person name="Binder M."/>
            <person name="Riley R."/>
            <person name="Barry K."/>
            <person name="Blanchette R.A."/>
            <person name="Henrissat B."/>
            <person name="Martinez A.T."/>
            <person name="Otillar R."/>
            <person name="Spatafora J.W."/>
            <person name="Yadav J.S."/>
            <person name="Aerts A."/>
            <person name="Benoit I."/>
            <person name="Boyd A."/>
            <person name="Carlson A."/>
            <person name="Copeland A."/>
            <person name="Coutinho P.M."/>
            <person name="de Vries R.P."/>
            <person name="Ferreira P."/>
            <person name="Findley K."/>
            <person name="Foster B."/>
            <person name="Gaskell J."/>
            <person name="Glotzer D."/>
            <person name="Gorecki P."/>
            <person name="Heitman J."/>
            <person name="Hesse C."/>
            <person name="Hori C."/>
            <person name="Igarashi K."/>
            <person name="Jurgens J.A."/>
            <person name="Kallen N."/>
            <person name="Kersten P."/>
            <person name="Kohler A."/>
            <person name="Kuees U."/>
            <person name="Kumar T.K.A."/>
            <person name="Kuo A."/>
            <person name="LaButti K."/>
            <person name="Larrondo L.F."/>
            <person name="Lindquist E."/>
            <person name="Ling A."/>
            <person name="Lombard V."/>
            <person name="Lucas S."/>
            <person name="Lundell T."/>
            <person name="Martin R."/>
            <person name="McLaughlin D.J."/>
            <person name="Morgenstern I."/>
            <person name="Morin E."/>
            <person name="Murat C."/>
            <person name="Nagy L.G."/>
            <person name="Nolan M."/>
            <person name="Ohm R.A."/>
            <person name="Patyshakuliyeva A."/>
            <person name="Rokas A."/>
            <person name="Ruiz-Duenas F.J."/>
            <person name="Sabat G."/>
            <person name="Salamov A."/>
            <person name="Samejima M."/>
            <person name="Schmutz J."/>
            <person name="Slot J.C."/>
            <person name="St John F."/>
            <person name="Stenlid J."/>
            <person name="Sun H."/>
            <person name="Sun S."/>
            <person name="Syed K."/>
            <person name="Tsang A."/>
            <person name="Wiebenga A."/>
            <person name="Young D."/>
            <person name="Pisabarro A."/>
            <person name="Eastwood D.C."/>
            <person name="Martin F."/>
            <person name="Cullen D."/>
            <person name="Grigoriev I.V."/>
            <person name="Hibbett D.S."/>
        </authorList>
    </citation>
    <scope>NUCLEOTIDE SEQUENCE [LARGE SCALE GENOMIC DNA]</scope>
    <source>
        <strain evidence="3">HHB-11173 SS5</strain>
    </source>
</reference>
<keyword evidence="1" id="KW-0175">Coiled coil</keyword>